<comment type="similarity">
    <text evidence="1">Belongs to the cycloisomerase 2 family.</text>
</comment>
<accession>A0ABP4NZ56</accession>
<feature type="chain" id="PRO_5047043123" description="6-phosphogluconolactonase (Cycloisomerase 2 family)" evidence="2">
    <location>
        <begin position="27"/>
        <end position="376"/>
    </location>
</feature>
<dbReference type="Proteomes" id="UP001500190">
    <property type="component" value="Unassembled WGS sequence"/>
</dbReference>
<evidence type="ECO:0000313" key="4">
    <source>
        <dbReference type="Proteomes" id="UP001500190"/>
    </source>
</evidence>
<dbReference type="InterPro" id="IPR015943">
    <property type="entry name" value="WD40/YVTN_repeat-like_dom_sf"/>
</dbReference>
<dbReference type="RefSeq" id="WP_344187868.1">
    <property type="nucleotide sequence ID" value="NZ_BAAAND010000001.1"/>
</dbReference>
<proteinExistence type="inferred from homology"/>
<evidence type="ECO:0008006" key="5">
    <source>
        <dbReference type="Google" id="ProtNLM"/>
    </source>
</evidence>
<dbReference type="PANTHER" id="PTHR30344:SF1">
    <property type="entry name" value="6-PHOSPHOGLUCONOLACTONASE"/>
    <property type="match status" value="1"/>
</dbReference>
<name>A0ABP4NZ56_9ACTN</name>
<organism evidence="3 4">
    <name type="scientific">Kribbella karoonensis</name>
    <dbReference type="NCBI Taxonomy" id="324851"/>
    <lineage>
        <taxon>Bacteria</taxon>
        <taxon>Bacillati</taxon>
        <taxon>Actinomycetota</taxon>
        <taxon>Actinomycetes</taxon>
        <taxon>Propionibacteriales</taxon>
        <taxon>Kribbellaceae</taxon>
        <taxon>Kribbella</taxon>
    </lineage>
</organism>
<evidence type="ECO:0000313" key="3">
    <source>
        <dbReference type="EMBL" id="GAA1567717.1"/>
    </source>
</evidence>
<comment type="caution">
    <text evidence="3">The sequence shown here is derived from an EMBL/GenBank/DDBJ whole genome shotgun (WGS) entry which is preliminary data.</text>
</comment>
<dbReference type="SUPFAM" id="SSF63829">
    <property type="entry name" value="Calcium-dependent phosphotriesterase"/>
    <property type="match status" value="1"/>
</dbReference>
<evidence type="ECO:0000256" key="1">
    <source>
        <dbReference type="ARBA" id="ARBA00005564"/>
    </source>
</evidence>
<protein>
    <recommendedName>
        <fullName evidence="5">6-phosphogluconolactonase (Cycloisomerase 2 family)</fullName>
    </recommendedName>
</protein>
<gene>
    <name evidence="3" type="ORF">GCM10009742_06920</name>
</gene>
<evidence type="ECO:0000256" key="2">
    <source>
        <dbReference type="SAM" id="SignalP"/>
    </source>
</evidence>
<keyword evidence="4" id="KW-1185">Reference proteome</keyword>
<dbReference type="PANTHER" id="PTHR30344">
    <property type="entry name" value="6-PHOSPHOGLUCONOLACTONASE-RELATED"/>
    <property type="match status" value="1"/>
</dbReference>
<keyword evidence="2" id="KW-0732">Signal</keyword>
<dbReference type="InterPro" id="IPR050282">
    <property type="entry name" value="Cycloisomerase_2"/>
</dbReference>
<dbReference type="Pfam" id="PF10282">
    <property type="entry name" value="Lactonase"/>
    <property type="match status" value="1"/>
</dbReference>
<sequence length="376" mass="38422">MKNALAIAAVSGLALSIGLVTTPATASPASVSQGMVFVQNDDPAGGNQVVAYQRSADGSLHQAGTYPTGGLGGSLEGAVVDRLASQGSLTYDEAHRTLYVVNAGSNTVTVFGVVGDRLVRRQVISSGGTFPVSIAIHGAEVYILNARAGGAVQGYLSVLGRLVPLHNEHRALGLPVTTGAQEFTHTPGQIVVTPDGSSVIVTTKAAGSSLLVFGRYGLARLTKWPTVVDDAGNVPFAAVFDRFGHLAVAEAGTNGVATYAVDREHGLRLLNRTATGQTATCWIAVAGSNYYLSNAGSNSLSGYHAERDGSPTALGNTATGEGTVDAAVTPDNRYLYVQTGKTGAVDAFRIQPDGSLSKLSTTVVPHAAGTEGIATT</sequence>
<dbReference type="InterPro" id="IPR019405">
    <property type="entry name" value="Lactonase_7-beta_prop"/>
</dbReference>
<dbReference type="Gene3D" id="2.130.10.10">
    <property type="entry name" value="YVTN repeat-like/Quinoprotein amine dehydrogenase"/>
    <property type="match status" value="2"/>
</dbReference>
<reference evidence="4" key="1">
    <citation type="journal article" date="2019" name="Int. J. Syst. Evol. Microbiol.">
        <title>The Global Catalogue of Microorganisms (GCM) 10K type strain sequencing project: providing services to taxonomists for standard genome sequencing and annotation.</title>
        <authorList>
            <consortium name="The Broad Institute Genomics Platform"/>
            <consortium name="The Broad Institute Genome Sequencing Center for Infectious Disease"/>
            <person name="Wu L."/>
            <person name="Ma J."/>
        </authorList>
    </citation>
    <scope>NUCLEOTIDE SEQUENCE [LARGE SCALE GENOMIC DNA]</scope>
    <source>
        <strain evidence="4">JCM 14304</strain>
    </source>
</reference>
<feature type="signal peptide" evidence="2">
    <location>
        <begin position="1"/>
        <end position="26"/>
    </location>
</feature>
<dbReference type="EMBL" id="BAAAND010000001">
    <property type="protein sequence ID" value="GAA1567717.1"/>
    <property type="molecule type" value="Genomic_DNA"/>
</dbReference>